<dbReference type="AlphaFoldDB" id="A0A5Q4YST2"/>
<dbReference type="Proteomes" id="UP000325811">
    <property type="component" value="Chromosome I"/>
</dbReference>
<gene>
    <name evidence="1" type="ORF">PDMSB3_1261</name>
</gene>
<reference evidence="1 2" key="1">
    <citation type="submission" date="2019-08" db="EMBL/GenBank/DDBJ databases">
        <authorList>
            <person name="Herpell B J."/>
        </authorList>
    </citation>
    <scope>NUCLEOTIDE SEQUENCE [LARGE SCALE GENOMIC DNA]</scope>
    <source>
        <strain evidence="2">Msb3</strain>
    </source>
</reference>
<name>A0A5Q4YST2_9BURK</name>
<organism evidence="1 2">
    <name type="scientific">Paraburkholderia dioscoreae</name>
    <dbReference type="NCBI Taxonomy" id="2604047"/>
    <lineage>
        <taxon>Bacteria</taxon>
        <taxon>Pseudomonadati</taxon>
        <taxon>Pseudomonadota</taxon>
        <taxon>Betaproteobacteria</taxon>
        <taxon>Burkholderiales</taxon>
        <taxon>Burkholderiaceae</taxon>
        <taxon>Paraburkholderia</taxon>
    </lineage>
</organism>
<keyword evidence="2" id="KW-1185">Reference proteome</keyword>
<evidence type="ECO:0000313" key="2">
    <source>
        <dbReference type="Proteomes" id="UP000325811"/>
    </source>
</evidence>
<dbReference type="EMBL" id="LR699553">
    <property type="protein sequence ID" value="VVD27723.1"/>
    <property type="molecule type" value="Genomic_DNA"/>
</dbReference>
<evidence type="ECO:0000313" key="1">
    <source>
        <dbReference type="EMBL" id="VVD27723.1"/>
    </source>
</evidence>
<sequence length="37" mass="4282">MQILIAYAEILKERDAQIGEIMTALFARVDTWLMAQQ</sequence>
<accession>A0A5Q4YST2</accession>
<dbReference type="KEGG" id="pdio:PDMSB3_1261"/>
<proteinExistence type="predicted"/>
<protein>
    <submittedName>
        <fullName evidence="1">Uncharacterized protein</fullName>
    </submittedName>
</protein>